<protein>
    <submittedName>
        <fullName evidence="1">Uncharacterized protein</fullName>
    </submittedName>
</protein>
<reference evidence="1" key="1">
    <citation type="submission" date="2022-01" db="EMBL/GenBank/DDBJ databases">
        <title>Comparative genomics reveals a dynamic genome evolution in the ectomycorrhizal milk-cap (Lactarius) mushrooms.</title>
        <authorList>
            <consortium name="DOE Joint Genome Institute"/>
            <person name="Lebreton A."/>
            <person name="Tang N."/>
            <person name="Kuo A."/>
            <person name="LaButti K."/>
            <person name="Drula E."/>
            <person name="Barry K."/>
            <person name="Clum A."/>
            <person name="Lipzen A."/>
            <person name="Mousain D."/>
            <person name="Ng V."/>
            <person name="Wang R."/>
            <person name="Wang X."/>
            <person name="Dai Y."/>
            <person name="Henrissat B."/>
            <person name="Grigoriev I.V."/>
            <person name="Guerin-Laguette A."/>
            <person name="Yu F."/>
            <person name="Martin F.M."/>
        </authorList>
    </citation>
    <scope>NUCLEOTIDE SEQUENCE</scope>
    <source>
        <strain evidence="1">QP</strain>
    </source>
</reference>
<name>A0AAD4LG02_9AGAM</name>
<organism evidence="1 2">
    <name type="scientific">Lactarius akahatsu</name>
    <dbReference type="NCBI Taxonomy" id="416441"/>
    <lineage>
        <taxon>Eukaryota</taxon>
        <taxon>Fungi</taxon>
        <taxon>Dikarya</taxon>
        <taxon>Basidiomycota</taxon>
        <taxon>Agaricomycotina</taxon>
        <taxon>Agaricomycetes</taxon>
        <taxon>Russulales</taxon>
        <taxon>Russulaceae</taxon>
        <taxon>Lactarius</taxon>
    </lineage>
</organism>
<evidence type="ECO:0000313" key="1">
    <source>
        <dbReference type="EMBL" id="KAH8990276.1"/>
    </source>
</evidence>
<evidence type="ECO:0000313" key="2">
    <source>
        <dbReference type="Proteomes" id="UP001201163"/>
    </source>
</evidence>
<keyword evidence="2" id="KW-1185">Reference proteome</keyword>
<dbReference type="Proteomes" id="UP001201163">
    <property type="component" value="Unassembled WGS sequence"/>
</dbReference>
<comment type="caution">
    <text evidence="1">The sequence shown here is derived from an EMBL/GenBank/DDBJ whole genome shotgun (WGS) entry which is preliminary data.</text>
</comment>
<accession>A0AAD4LG02</accession>
<proteinExistence type="predicted"/>
<gene>
    <name evidence="1" type="ORF">EDB92DRAFT_1865425</name>
</gene>
<dbReference type="EMBL" id="JAKELL010000031">
    <property type="protein sequence ID" value="KAH8990276.1"/>
    <property type="molecule type" value="Genomic_DNA"/>
</dbReference>
<dbReference type="AlphaFoldDB" id="A0AAD4LG02"/>
<sequence length="337" mass="37305">MKEFEGFVAYMSAFFDSHAAPNATPAILSLLSEQSSSEPILGSRLRELLDTCLPSSSLLTKEQRKTRLYVCLKCLWCCVRTYNKKPEVPLAPYVRAIFASPEVIHRIQTEQDVAIRLLGLCFGSLVVKKLANDITSPSRTSFATITAEMASLPHVLGTTREQVNGWLGQEGAIDLANVISLASAGLEALVDSGTKGVPTDVVNVFELTLSILAEGIESTRTNANVEWDTDHVARFHEIHPEFANARVPDLLKERLWHILDRNFTNARVPDLFKDRLRHISDRFPPSSYVEEAKMEMPSPELYLDSETTPSPGMSQKLREVQVRFGGAPDDGFVDGSG</sequence>